<evidence type="ECO:0000259" key="9">
    <source>
        <dbReference type="PROSITE" id="PS50893"/>
    </source>
</evidence>
<feature type="transmembrane region" description="Helical" evidence="8">
    <location>
        <begin position="2699"/>
        <end position="2723"/>
    </location>
</feature>
<dbReference type="Gene3D" id="3.40.50.300">
    <property type="entry name" value="P-loop containing nucleotide triphosphate hydrolases"/>
    <property type="match status" value="2"/>
</dbReference>
<evidence type="ECO:0000256" key="8">
    <source>
        <dbReference type="SAM" id="Phobius"/>
    </source>
</evidence>
<organism evidence="10 11">
    <name type="scientific">Mythimna separata</name>
    <name type="common">Oriental armyworm</name>
    <name type="synonym">Pseudaletia separata</name>
    <dbReference type="NCBI Taxonomy" id="271217"/>
    <lineage>
        <taxon>Eukaryota</taxon>
        <taxon>Metazoa</taxon>
        <taxon>Ecdysozoa</taxon>
        <taxon>Arthropoda</taxon>
        <taxon>Hexapoda</taxon>
        <taxon>Insecta</taxon>
        <taxon>Pterygota</taxon>
        <taxon>Neoptera</taxon>
        <taxon>Endopterygota</taxon>
        <taxon>Lepidoptera</taxon>
        <taxon>Glossata</taxon>
        <taxon>Ditrysia</taxon>
        <taxon>Noctuoidea</taxon>
        <taxon>Noctuidae</taxon>
        <taxon>Noctuinae</taxon>
        <taxon>Hadenini</taxon>
        <taxon>Mythimna</taxon>
    </lineage>
</organism>
<evidence type="ECO:0000256" key="1">
    <source>
        <dbReference type="ARBA" id="ARBA00004141"/>
    </source>
</evidence>
<dbReference type="InterPro" id="IPR013525">
    <property type="entry name" value="ABC2_TM"/>
</dbReference>
<dbReference type="GO" id="GO:0016887">
    <property type="term" value="F:ATP hydrolysis activity"/>
    <property type="evidence" value="ECO:0007669"/>
    <property type="project" value="InterPro"/>
</dbReference>
<feature type="compositionally biased region" description="Acidic residues" evidence="7">
    <location>
        <begin position="4338"/>
        <end position="4347"/>
    </location>
</feature>
<feature type="transmembrane region" description="Helical" evidence="8">
    <location>
        <begin position="3754"/>
        <end position="3776"/>
    </location>
</feature>
<feature type="transmembrane region" description="Helical" evidence="8">
    <location>
        <begin position="3897"/>
        <end position="3918"/>
    </location>
</feature>
<dbReference type="FunFam" id="3.40.50.300:FF:001253">
    <property type="entry name" value="ATP-binding cassette protein subfamily A, member 10"/>
    <property type="match status" value="1"/>
</dbReference>
<dbReference type="GO" id="GO:0140359">
    <property type="term" value="F:ABC-type transporter activity"/>
    <property type="evidence" value="ECO:0007669"/>
    <property type="project" value="InterPro"/>
</dbReference>
<evidence type="ECO:0000256" key="5">
    <source>
        <dbReference type="ARBA" id="ARBA00022989"/>
    </source>
</evidence>
<dbReference type="Proteomes" id="UP001231518">
    <property type="component" value="Chromosome 19"/>
</dbReference>
<comment type="caution">
    <text evidence="10">The sequence shown here is derived from an EMBL/GenBank/DDBJ whole genome shotgun (WGS) entry which is preliminary data.</text>
</comment>
<feature type="transmembrane region" description="Helical" evidence="8">
    <location>
        <begin position="3460"/>
        <end position="3482"/>
    </location>
</feature>
<keyword evidence="3" id="KW-0547">Nucleotide-binding</keyword>
<name>A0AAD7YTA2_MYTSE</name>
<sequence length="4347" mass="486920">MKNVAWYKQQSNMAGRQQLRLLLWKDYLVRKRKLITLLGVIWASSIMFSFYVVRLNIYNVDYPTCGFPARALPSAGMMKFLQSFMCSVANDCSPLDKFDELPNYEDSKLTQLQRTLAPVFNDSVLDVVGSVPDAIRLLATLADVVDEPAFIDISINGLKVKHLFVKPEKVKRYISEKLELSNDVAQSVMDADLSFQGLMKGNVNRCSITSVNETIIIENEEHMKILVEKLCSKSMDDLQKIFIDVLFEVDYNKYLTMIGDMYFKMSGDNRLNTLGNMMTAVLRMVKLQNFLPPELVSIFQGQETDFSYIQLSFIPKVMDLFKTTFGDTQSYELIKDFTDAIVVGLQFMDKVFAKQRQDQLGALAGTRGVNSLQAVSNVFHNAASVFEEAVEKDESLDAFSILSQVMNFIHKFLPKKTKHDVLFYSTLLAKLMESAYKVIDINMNIEQLTYNVTLRNPGAIEILKGIPPNIIGKAFEALADAERTQILTSKINFPGQMFCDAYKLQTFFVVSKAEAESLKKQLCTDAWKNYVTDLVQSFGVFEVKNNINNMASLLIQETLGKDTSSQLYTIDQDFRVLKNFSHALVRIETEKRPEVNWGSLFQVNEESELLQVARAKGHLGKQMLIVIHGAIAKEIVQQNPILDFKISPYLNDVIILVSGINEQLEQTSEEKAKAFKEVYVDVVQTLLLTALNEQKTYKALSTYGEDMLCNGVGTASEYLELPQDEGTQKKMVQAMCDATLAIESGLAADSAVSKAINTIKNSSHAVVTLNWNSLITNLKSLYVKLDRDYTYLFQFSTYNMDDATKANIDSLLSDAKEFWFGRKNMERSLRVSVKLALRFLDILDHGLFNVSGEFWARMKYAIVTTAGPISVFDETLRLVAALLTNGTVSSNLPPTTVEAASRIVPNLPQLTLDTVDIIMRDDTDVDPIIFLLNSTPWPCSATSISELLQLNPASKEAVRGIETILCMNKPFVEEWAEYLAAMNNSVKIPSSWNTTDYQPHLFLKFSSTFDALVEDFLITRSTIELIYNDIAEERFGLKEAWEYAASALNTPERDSILRKFFTKVDIVFNAMNETSIPGDVPMTNLWGRYSKCIRSVADDCSPLGRKAWRTFFESLSIILENMATDLFTYMTEINEPNSNILQTFGFTRSTGLYMLYDKMPEFMGVLLNSYWDFGFMSQVRRASLSQFWDCEAIFTSMVIPPGSVLDDAFMSKVQPFVCPSLLHWLSLPRGDNTLLDIFSKPQYYFFTIHVENLTSRFEPAYTKAVKLADYITEESKKNQTMLTEEDIKMNSIEGKLEKIVDAILTFKLDEKSPSFKRFNEINMKQFASHIYLTRIVSIINKLSTEINKIDVNTIYQGDDEKTKSIESDLGVIKYLFRRKPVDAINIHFDILTDVILTNNENYTLVDGINKMCRDLKADTSKTILVTDERARNQICMKEYGLIYGAVQNVAVKHYGGARQSLMHLVNILNGGDDVADVFEFLSSGSQLIKALQTSTKHSYELGIPIYLQYLQSNIQSYDVILGFLAGEDWWELLREHYSGPFAEKFLGYLENSFDVAEDMITNFDEIHIVRLLHDIDVNQTELFCLPNLTLSDYLPDRTGLWSELKRQLCDPDRSQLYKELPPLLFASQGYEDSLTLPKEVNYYDIDSDISKIESRLDIIREGPKPPQNPSWVTDEKVQHLRKVALQLLGKESLTKISFAVLSNVVDAGTLFLNNSQCTACSHSTTWFKQLNLQLFKKQEYDNLLCHLQVMTLDDVYHSLKNEFHWDMAIRELISTRNYTKYEMNKSINEFLGQVKLHLLEDLSASSTKLSDCLAYNVSRNEFGNATLFASVLSHTTKLIRAQLPHIQEVEGVKELPYLQELASEVAHKLDVVRPLRDYLLEKHELRKQLKGIVGDGGVEDIENAKINLRTIRTISEPSDQDIMMSNSNWTVICAKHNCSGIVSVIRNNLNNTLIGKDLPKYQLEEFWRFDFLSSIIEHIGEFLSHGARLLGLASRLDVRGVMQGRLEPMLDAVLLFSTEDALDNVMFSLQGMTTELRPLLSGTPLETDLDALSSGLLVVRQLKNYMLEEVELKARVSTLFPDAEEVELGLSALGINNTNFWSLAAPRIHAGDIQLKPLLSSKPEDSHIGSYVCHMEAMSRVLSPADLGLVSADDVFGAVIEQFCGLSDDVAKQVLPVLLRNFNFSGVFDEVAKILLSKVYSASNLTEEEGSSVLAKYPEMAGLVPMLQDMLAVVGQTLANETMFTKLRDVKSIGDLLETPEFLASAGTMMCGKPFLMAENRFFKTLLDVQDLSTEPDQAQLDVLPTEYCRSIYKDIVTVSGGKIVWTFVKPLLMGKILYTPPTPTTHRIMRQANETFSTMVRMTQLIHSFAASFSSVSKLSSHREGVAALRRLMASPHLNGLGKMLLKGEEVNVPDIDIDYFFEEFGDLDGFGGTITKLSNLMRCINLDRFIPAPSEAQLVHDAGQLSLVNEFSAGIVFMNSEELEQDGSFTNVEYKIRMDIDNAPTTSRLKDYLWIPGPDASFVEHMRYFRGFVQIQDIVDKAIIRLSRNSSRHSARPRRQVEQELDWAVYTQQAPYPCYRKDFFQTSLYDSQSLIVAFFFSLLFTVASAVRFIVSDKETGNTMLMSVMGVDLRWHTLSWFISCFLEMLLTSVSLTLILYLCSVLPHSDPSLVFMLIFVFGLSVLSFCYMLSRMFNSASLAAVFSAIMYLVSFMPFIIILSLEAVLYSSLKTFVCLSMSSSLCYAFLFITRFEARGTGAHWADLWSSPDDSEDMSIGLAAIMMLVDAVLYFIIGKIIDRYFGIRTLKSNITECTTSDEKAGVSIVNVSKVYAPGTRRAKLALDNVSIELHKGHITTLLGHNGAGKTTLINILTGMLKPTKGHVIVRSDGTGTRLGVCPQRDVLLEYMSAREHVQLYAQLKSGKQAHEVQHEVDRMLEVLSLGPVCSEPVSRLSGGTRRRLCVALAFIGKPHLVSLDEPTAGVDPAARRDIWSMIVKLKEDRTILLTTHHLDEAELLSDQIVIMHKGQIHTTGSPIEIKRTLGNGYKLTVVYPPPDPEGADSWEEPSQEEKTKQLLTVVRDVVKNSNVVDVNGLEVEIALPFFDANGLNNNFLQLCSVLEAAQSSLGFKSYSLDCSSLEQVFFNICQQADAPQNGIEYLPEGSPSKSNSTSSIRTDPAAQELVPLEGPLKGTAWEQFLALLHARYLHHMRNKTDPAAQELVPLEGPLKGTAWEQFLALLHARYLHHMRNKWLLFLLIVLPTLFITMAMGFSMLRPPTDNEVNLRLDGHLYNGTTEFLVPQPSIFSEDVDPSFAETVMQYLMMDKQTKNWTADDNPQCMCTESFSQICEISANQTLQLPEMMVLPDVDAMNQWLVDTQQIYIEKRYGGFSSVLKENLTNLVAWYNNKGHHALPAYMNSVNNAILRAVVNSPRANITTYTHPLKISKEQISKATVYQHIADAGITGLLVLAYGMVSAGAAIYLVRSRCSQEKRLQLLCGVSPAMYWGSALVWDMMRARLGHDGECCSYRHIADAPSTSCSQEKRLQLLCGVSPAMYWGSALVWDMMRARLGHDGECCSYRHIADAPSTSCSQEKRLQLLCGVSPAMYWGSALVWDMMPGEEAAAAVRSQPCHVLGQRARLGHDGECCSYRHIADAPSTSCSQEKRLQLLCGVSPAMYWGSALVWDMMPGEEAAAAVRSQPCHVLGQRARLGHDGECCSYRHIADAPSTLCSQEKRLQLLCGVSPAMYWGSALVWDMMIILINLGITAVLMLSFGFPVFVARNNLPAICILILLYGYACSSFIHVAEKFFRDASMANMVLFCGNAFLGLSFIAVLLCFDIISESEATDNARWCLHKLFMLAPQFALGDGLLDIAKNTIQAQVLSRFGMDTYKDPLHSSLLALHFSYLLVTGTLLLLLNLAIEHGHFDKLLLRFRPETMPAQVGGELEPVEVSAERKRVHASRALHAPLRVNTIGNINRGFVHTEGKKNSMQRVVSPTSDAAQCVELAKCYPGFGGRRVALRNLTLGIPPGQCTALLGQNGAGKSTTFSMLTGEVRPSSGQLYLNNQLVNSTQLCKGLISYCPQSDALDPLLTVTETLQFYCRLRGITDQDEVIKRTIAMFDLSRYAAARAGTLSGGNKRKLCTAIAFMARTPLVLLDEPTSGMDPVSRGCVARGVVSACARARGVLLSTHALDDARRLAARVALLRQGELVALAPLDECLNRFGGGYVVQCRVARGSPRAAWRSVAARAPHAQLRVLHQHALHFLMPTVTQVNKKEVVTRLSDIFRLMAELQGTCDIEDYTVNQSSLEQMFLSFTDKSDIESDAVEVEPLPPPETIRPPDSEELADVTSL</sequence>
<feature type="transmembrane region" description="Helical" evidence="8">
    <location>
        <begin position="3251"/>
        <end position="3273"/>
    </location>
</feature>
<dbReference type="GO" id="GO:0016020">
    <property type="term" value="C:membrane"/>
    <property type="evidence" value="ECO:0007669"/>
    <property type="project" value="UniProtKB-SubCell"/>
</dbReference>
<feature type="region of interest" description="Disordered" evidence="7">
    <location>
        <begin position="4319"/>
        <end position="4347"/>
    </location>
</feature>
<dbReference type="GO" id="GO:0005319">
    <property type="term" value="F:lipid transporter activity"/>
    <property type="evidence" value="ECO:0007669"/>
    <property type="project" value="TreeGrafter"/>
</dbReference>
<dbReference type="SMART" id="SM00382">
    <property type="entry name" value="AAA"/>
    <property type="match status" value="2"/>
</dbReference>
<dbReference type="EMBL" id="JARGEI010000007">
    <property type="protein sequence ID" value="KAJ8728501.1"/>
    <property type="molecule type" value="Genomic_DNA"/>
</dbReference>
<keyword evidence="4" id="KW-0067">ATP-binding</keyword>
<evidence type="ECO:0000256" key="4">
    <source>
        <dbReference type="ARBA" id="ARBA00022840"/>
    </source>
</evidence>
<dbReference type="Pfam" id="PF12698">
    <property type="entry name" value="ABC2_membrane_3"/>
    <property type="match status" value="3"/>
</dbReference>
<evidence type="ECO:0000313" key="10">
    <source>
        <dbReference type="EMBL" id="KAJ8728501.1"/>
    </source>
</evidence>
<reference evidence="10" key="1">
    <citation type="submission" date="2023-03" db="EMBL/GenBank/DDBJ databases">
        <title>Chromosome-level genomes of two armyworms, Mythimna separata and Mythimna loreyi, provide insights into the biosynthesis and reception of sex pheromones.</title>
        <authorList>
            <person name="Zhao H."/>
        </authorList>
    </citation>
    <scope>NUCLEOTIDE SEQUENCE</scope>
    <source>
        <strain evidence="10">BeijingLab</strain>
        <tissue evidence="10">Pupa</tissue>
    </source>
</reference>
<evidence type="ECO:0000256" key="6">
    <source>
        <dbReference type="ARBA" id="ARBA00023136"/>
    </source>
</evidence>
<feature type="domain" description="ABC transporter" evidence="9">
    <location>
        <begin position="2823"/>
        <end position="3051"/>
    </location>
</feature>
<dbReference type="InterPro" id="IPR026082">
    <property type="entry name" value="ABCA"/>
</dbReference>
<keyword evidence="5 8" id="KW-1133">Transmembrane helix</keyword>
<feature type="domain" description="ABC transporter" evidence="9">
    <location>
        <begin position="3998"/>
        <end position="4229"/>
    </location>
</feature>
<dbReference type="InterPro" id="IPR027417">
    <property type="entry name" value="P-loop_NTPase"/>
</dbReference>
<feature type="transmembrane region" description="Helical" evidence="8">
    <location>
        <begin position="2596"/>
        <end position="2616"/>
    </location>
</feature>
<evidence type="ECO:0000313" key="11">
    <source>
        <dbReference type="Proteomes" id="UP001231518"/>
    </source>
</evidence>
<keyword evidence="6 8" id="KW-0472">Membrane</keyword>
<evidence type="ECO:0000256" key="7">
    <source>
        <dbReference type="SAM" id="MobiDB-lite"/>
    </source>
</evidence>
<accession>A0AAD7YTA2</accession>
<feature type="transmembrane region" description="Helical" evidence="8">
    <location>
        <begin position="3815"/>
        <end position="3838"/>
    </location>
</feature>
<evidence type="ECO:0000256" key="3">
    <source>
        <dbReference type="ARBA" id="ARBA00022741"/>
    </source>
</evidence>
<feature type="transmembrane region" description="Helical" evidence="8">
    <location>
        <begin position="34"/>
        <end position="53"/>
    </location>
</feature>
<keyword evidence="11" id="KW-1185">Reference proteome</keyword>
<dbReference type="CDD" id="cd03263">
    <property type="entry name" value="ABC_subfamily_A"/>
    <property type="match status" value="2"/>
</dbReference>
<feature type="transmembrane region" description="Helical" evidence="8">
    <location>
        <begin position="2636"/>
        <end position="2661"/>
    </location>
</feature>
<feature type="transmembrane region" description="Helical" evidence="8">
    <location>
        <begin position="2673"/>
        <end position="2692"/>
    </location>
</feature>
<dbReference type="SUPFAM" id="SSF52540">
    <property type="entry name" value="P-loop containing nucleoside triphosphate hydrolases"/>
    <property type="match status" value="2"/>
</dbReference>
<comment type="subcellular location">
    <subcellularLocation>
        <location evidence="1">Membrane</location>
        <topology evidence="1">Multi-pass membrane protein</topology>
    </subcellularLocation>
</comment>
<feature type="transmembrane region" description="Helical" evidence="8">
    <location>
        <begin position="3782"/>
        <end position="3803"/>
    </location>
</feature>
<keyword evidence="2 8" id="KW-0812">Transmembrane</keyword>
<protein>
    <recommendedName>
        <fullName evidence="9">ABC transporter domain-containing protein</fullName>
    </recommendedName>
</protein>
<evidence type="ECO:0000256" key="2">
    <source>
        <dbReference type="ARBA" id="ARBA00022692"/>
    </source>
</evidence>
<gene>
    <name evidence="10" type="ORF">PYW07_006197</name>
</gene>
<dbReference type="PROSITE" id="PS50893">
    <property type="entry name" value="ABC_TRANSPORTER_2"/>
    <property type="match status" value="2"/>
</dbReference>
<proteinExistence type="predicted"/>
<dbReference type="GO" id="GO:0005524">
    <property type="term" value="F:ATP binding"/>
    <property type="evidence" value="ECO:0007669"/>
    <property type="project" value="UniProtKB-KW"/>
</dbReference>
<dbReference type="Pfam" id="PF00005">
    <property type="entry name" value="ABC_tran"/>
    <property type="match status" value="2"/>
</dbReference>
<dbReference type="InterPro" id="IPR003439">
    <property type="entry name" value="ABC_transporter-like_ATP-bd"/>
</dbReference>
<dbReference type="InterPro" id="IPR003593">
    <property type="entry name" value="AAA+_ATPase"/>
</dbReference>
<feature type="transmembrane region" description="Helical" evidence="8">
    <location>
        <begin position="2775"/>
        <end position="2798"/>
    </location>
</feature>
<dbReference type="PANTHER" id="PTHR19229">
    <property type="entry name" value="ATP-BINDING CASSETTE TRANSPORTER SUBFAMILY A ABCA"/>
    <property type="match status" value="1"/>
</dbReference>